<name>A0ABP8M218_9BACT</name>
<organism evidence="14 15">
    <name type="scientific">Pontibacter saemangeumensis</name>
    <dbReference type="NCBI Taxonomy" id="1084525"/>
    <lineage>
        <taxon>Bacteria</taxon>
        <taxon>Pseudomonadati</taxon>
        <taxon>Bacteroidota</taxon>
        <taxon>Cytophagia</taxon>
        <taxon>Cytophagales</taxon>
        <taxon>Hymenobacteraceae</taxon>
        <taxon>Pontibacter</taxon>
    </lineage>
</organism>
<evidence type="ECO:0000259" key="12">
    <source>
        <dbReference type="Pfam" id="PF00593"/>
    </source>
</evidence>
<accession>A0ABP8M218</accession>
<feature type="domain" description="TonB-dependent receptor-like beta-barrel" evidence="12">
    <location>
        <begin position="422"/>
        <end position="1001"/>
    </location>
</feature>
<evidence type="ECO:0000256" key="8">
    <source>
        <dbReference type="PROSITE-ProRule" id="PRU01360"/>
    </source>
</evidence>
<dbReference type="Proteomes" id="UP001500552">
    <property type="component" value="Unassembled WGS sequence"/>
</dbReference>
<keyword evidence="4 8" id="KW-0812">Transmembrane</keyword>
<evidence type="ECO:0000259" key="13">
    <source>
        <dbReference type="Pfam" id="PF07715"/>
    </source>
</evidence>
<dbReference type="InterPro" id="IPR012910">
    <property type="entry name" value="Plug_dom"/>
</dbReference>
<keyword evidence="11" id="KW-0732">Signal</keyword>
<dbReference type="InterPro" id="IPR037066">
    <property type="entry name" value="Plug_dom_sf"/>
</dbReference>
<dbReference type="Gene3D" id="2.40.170.20">
    <property type="entry name" value="TonB-dependent receptor, beta-barrel domain"/>
    <property type="match status" value="1"/>
</dbReference>
<feature type="chain" id="PRO_5046101783" evidence="11">
    <location>
        <begin position="20"/>
        <end position="1039"/>
    </location>
</feature>
<dbReference type="NCBIfam" id="TIGR04056">
    <property type="entry name" value="OMP_RagA_SusC"/>
    <property type="match status" value="1"/>
</dbReference>
<keyword evidence="15" id="KW-1185">Reference proteome</keyword>
<evidence type="ECO:0000313" key="14">
    <source>
        <dbReference type="EMBL" id="GAA4442506.1"/>
    </source>
</evidence>
<gene>
    <name evidence="14" type="ORF">GCM10023188_42280</name>
</gene>
<dbReference type="SUPFAM" id="SSF49464">
    <property type="entry name" value="Carboxypeptidase regulatory domain-like"/>
    <property type="match status" value="1"/>
</dbReference>
<dbReference type="InterPro" id="IPR000531">
    <property type="entry name" value="Beta-barrel_TonB"/>
</dbReference>
<dbReference type="NCBIfam" id="TIGR04057">
    <property type="entry name" value="SusC_RagA_signa"/>
    <property type="match status" value="1"/>
</dbReference>
<dbReference type="InterPro" id="IPR008969">
    <property type="entry name" value="CarboxyPept-like_regulatory"/>
</dbReference>
<evidence type="ECO:0000256" key="5">
    <source>
        <dbReference type="ARBA" id="ARBA00023077"/>
    </source>
</evidence>
<dbReference type="Pfam" id="PF07715">
    <property type="entry name" value="Plug"/>
    <property type="match status" value="1"/>
</dbReference>
<keyword evidence="2 8" id="KW-0813">Transport</keyword>
<evidence type="ECO:0000256" key="7">
    <source>
        <dbReference type="ARBA" id="ARBA00023237"/>
    </source>
</evidence>
<dbReference type="SUPFAM" id="SSF56935">
    <property type="entry name" value="Porins"/>
    <property type="match status" value="1"/>
</dbReference>
<evidence type="ECO:0000256" key="4">
    <source>
        <dbReference type="ARBA" id="ARBA00022692"/>
    </source>
</evidence>
<dbReference type="InterPro" id="IPR023996">
    <property type="entry name" value="TonB-dep_OMP_SusC/RagA"/>
</dbReference>
<evidence type="ECO:0000256" key="11">
    <source>
        <dbReference type="SAM" id="SignalP"/>
    </source>
</evidence>
<dbReference type="Pfam" id="PF00593">
    <property type="entry name" value="TonB_dep_Rec_b-barrel"/>
    <property type="match status" value="1"/>
</dbReference>
<dbReference type="Gene3D" id="2.60.40.1120">
    <property type="entry name" value="Carboxypeptidase-like, regulatory domain"/>
    <property type="match status" value="1"/>
</dbReference>
<dbReference type="EMBL" id="BAABHC010000029">
    <property type="protein sequence ID" value="GAA4442506.1"/>
    <property type="molecule type" value="Genomic_DNA"/>
</dbReference>
<evidence type="ECO:0000256" key="9">
    <source>
        <dbReference type="RuleBase" id="RU003357"/>
    </source>
</evidence>
<dbReference type="RefSeq" id="WP_345162099.1">
    <property type="nucleotide sequence ID" value="NZ_BAABHC010000029.1"/>
</dbReference>
<comment type="caution">
    <text evidence="14">The sequence shown here is derived from an EMBL/GenBank/DDBJ whole genome shotgun (WGS) entry which is preliminary data.</text>
</comment>
<evidence type="ECO:0000256" key="3">
    <source>
        <dbReference type="ARBA" id="ARBA00022452"/>
    </source>
</evidence>
<evidence type="ECO:0000256" key="10">
    <source>
        <dbReference type="SAM" id="MobiDB-lite"/>
    </source>
</evidence>
<dbReference type="InterPro" id="IPR039426">
    <property type="entry name" value="TonB-dep_rcpt-like"/>
</dbReference>
<reference evidence="15" key="1">
    <citation type="journal article" date="2019" name="Int. J. Syst. Evol. Microbiol.">
        <title>The Global Catalogue of Microorganisms (GCM) 10K type strain sequencing project: providing services to taxonomists for standard genome sequencing and annotation.</title>
        <authorList>
            <consortium name="The Broad Institute Genomics Platform"/>
            <consortium name="The Broad Institute Genome Sequencing Center for Infectious Disease"/>
            <person name="Wu L."/>
            <person name="Ma J."/>
        </authorList>
    </citation>
    <scope>NUCLEOTIDE SEQUENCE [LARGE SCALE GENOMIC DNA]</scope>
    <source>
        <strain evidence="15">JCM 17926</strain>
    </source>
</reference>
<keyword evidence="7 8" id="KW-0998">Cell outer membrane</keyword>
<dbReference type="PROSITE" id="PS52016">
    <property type="entry name" value="TONB_DEPENDENT_REC_3"/>
    <property type="match status" value="1"/>
</dbReference>
<feature type="signal peptide" evidence="11">
    <location>
        <begin position="1"/>
        <end position="19"/>
    </location>
</feature>
<evidence type="ECO:0000256" key="1">
    <source>
        <dbReference type="ARBA" id="ARBA00004571"/>
    </source>
</evidence>
<dbReference type="InterPro" id="IPR023997">
    <property type="entry name" value="TonB-dep_OMP_SusC/RagA_CS"/>
</dbReference>
<keyword evidence="5 9" id="KW-0798">TonB box</keyword>
<comment type="subcellular location">
    <subcellularLocation>
        <location evidence="1 8">Cell outer membrane</location>
        <topology evidence="1 8">Multi-pass membrane protein</topology>
    </subcellularLocation>
</comment>
<keyword evidence="14" id="KW-0675">Receptor</keyword>
<evidence type="ECO:0000256" key="2">
    <source>
        <dbReference type="ARBA" id="ARBA00022448"/>
    </source>
</evidence>
<dbReference type="Pfam" id="PF13715">
    <property type="entry name" value="CarbopepD_reg_2"/>
    <property type="match status" value="1"/>
</dbReference>
<feature type="region of interest" description="Disordered" evidence="10">
    <location>
        <begin position="1007"/>
        <end position="1027"/>
    </location>
</feature>
<comment type="similarity">
    <text evidence="8 9">Belongs to the TonB-dependent receptor family.</text>
</comment>
<proteinExistence type="inferred from homology"/>
<feature type="domain" description="TonB-dependent receptor plug" evidence="13">
    <location>
        <begin position="116"/>
        <end position="220"/>
    </location>
</feature>
<dbReference type="InterPro" id="IPR036942">
    <property type="entry name" value="Beta-barrel_TonB_sf"/>
</dbReference>
<protein>
    <submittedName>
        <fullName evidence="14">TonB-dependent receptor</fullName>
    </submittedName>
</protein>
<evidence type="ECO:0000256" key="6">
    <source>
        <dbReference type="ARBA" id="ARBA00023136"/>
    </source>
</evidence>
<evidence type="ECO:0000313" key="15">
    <source>
        <dbReference type="Proteomes" id="UP001500552"/>
    </source>
</evidence>
<sequence>MKKFLFFMLLLFASLPVVYGQGGAAVSGAVTGPDKEPLIGVTVVYKGGTIGTTTDADGTFSLQVPDANGTLVFSYIGYMTQEVPINSQSTVNVSLATDAKALSEVVVTGYGTEKRADLTGAVAVVDMDNIKDNPAPNVMQSLQGQVPGLYVATDGSPNPNTEVRIRGTSTLGNNNPLYIIDGVPSTTGLQYLNPNDIESVQVLKDGSSASIYGSRASNGVIIVTTKKAKAGQLSVDYNASVSVEQFRNRLDMLDTEQRGRALWRAAVNDGRDPDNGQYTYTWHRDNAGNPVLDDVLVTEWLDEAGGIRSGNTDWFDEVLGTGVQHTHDLAIAQGGERGGFRFSVNYFNNDGIVKGSNYNRITTRLNSNYSLLNNKLTIGENLSISKGRETPMPSGIGGTPLMLAVRALPILPVYTVDGRFAGPTPNGFSDRDNPIALIEDNKLDKRHTAKVFGNVYANLEILKNLNFRTNFGVDYENVFGRDITKKFQRGFLSNPINSLNQTQGHLLTWTWNNVLTYQLEKGDHSVNLMAGTEAVESSFTNFSAYREQFTLETDDYFYLDAGTGNKNNSGMGGGYSLLSYFGKASYAFNDKYLASATLRYDGSSRFGSENQYGLFPAVSLGWRLSNEDFIADNFSFISDLKLRAGWGRTGNQEIANYATYALYIPNYGDDQTWAPSNGTAYDIGGNDTGTLPSGFFRTQTGNDRLRWESTAETNVGLDFGFLNQKLFGSVEYYVRKTEDILILPAFIAVKGDGGNQWANGASMENKGFEFIVGYRNNIGNDFSYDVTANLGSFRDKITELPDEVIRSYPNNAEKTILGHSIRSHFGYIADGIFQNEEEVAAHADQPGKGVGRLRFQDLNNDGVINTLDQDWLGVANPDFGYGLNANMYYKNFDLGFFFQGIQGIEVNTQSFQIYTDFTSIWNGENSGVRALDAWTPENTGSSIPALTLADNNDERRLSSYYINNGSYLKLRHLQVGYTIPQNVLEPVFVKNLRVYLRGENLLTIKDNKGDNKFAGPDPETPNDQYPRPTRLTFGLNVTF</sequence>
<keyword evidence="3 8" id="KW-1134">Transmembrane beta strand</keyword>
<keyword evidence="6 8" id="KW-0472">Membrane</keyword>
<dbReference type="Gene3D" id="2.170.130.10">
    <property type="entry name" value="TonB-dependent receptor, plug domain"/>
    <property type="match status" value="1"/>
</dbReference>